<dbReference type="PROSITE" id="PS00108">
    <property type="entry name" value="PROTEIN_KINASE_ST"/>
    <property type="match status" value="1"/>
</dbReference>
<dbReference type="SMART" id="SM00220">
    <property type="entry name" value="S_TKc"/>
    <property type="match status" value="1"/>
</dbReference>
<evidence type="ECO:0000256" key="1">
    <source>
        <dbReference type="SAM" id="MobiDB-lite"/>
    </source>
</evidence>
<feature type="region of interest" description="Disordered" evidence="1">
    <location>
        <begin position="1700"/>
        <end position="1756"/>
    </location>
</feature>
<feature type="compositionally biased region" description="Polar residues" evidence="1">
    <location>
        <begin position="588"/>
        <end position="599"/>
    </location>
</feature>
<organism evidence="3 4">
    <name type="scientific">Volvox africanus</name>
    <dbReference type="NCBI Taxonomy" id="51714"/>
    <lineage>
        <taxon>Eukaryota</taxon>
        <taxon>Viridiplantae</taxon>
        <taxon>Chlorophyta</taxon>
        <taxon>core chlorophytes</taxon>
        <taxon>Chlorophyceae</taxon>
        <taxon>CS clade</taxon>
        <taxon>Chlamydomonadales</taxon>
        <taxon>Volvocaceae</taxon>
        <taxon>Volvox</taxon>
    </lineage>
</organism>
<gene>
    <name evidence="3" type="ORF">VaNZ11_009074</name>
</gene>
<dbReference type="InterPro" id="IPR051681">
    <property type="entry name" value="Ser/Thr_Kinases-Pseudokinases"/>
</dbReference>
<feature type="region of interest" description="Disordered" evidence="1">
    <location>
        <begin position="1214"/>
        <end position="1259"/>
    </location>
</feature>
<feature type="compositionally biased region" description="Low complexity" evidence="1">
    <location>
        <begin position="1746"/>
        <end position="1756"/>
    </location>
</feature>
<feature type="region of interest" description="Disordered" evidence="1">
    <location>
        <begin position="56"/>
        <end position="109"/>
    </location>
</feature>
<dbReference type="InterPro" id="IPR001245">
    <property type="entry name" value="Ser-Thr/Tyr_kinase_cat_dom"/>
</dbReference>
<dbReference type="Proteomes" id="UP001165090">
    <property type="component" value="Unassembled WGS sequence"/>
</dbReference>
<dbReference type="PANTHER" id="PTHR44329:SF289">
    <property type="entry name" value="SERINE_THREONINE-PROTEIN KINASE VIK"/>
    <property type="match status" value="1"/>
</dbReference>
<evidence type="ECO:0000313" key="3">
    <source>
        <dbReference type="EMBL" id="GLI65519.1"/>
    </source>
</evidence>
<dbReference type="Gene3D" id="1.10.510.10">
    <property type="entry name" value="Transferase(Phosphotransferase) domain 1"/>
    <property type="match status" value="1"/>
</dbReference>
<evidence type="ECO:0000259" key="2">
    <source>
        <dbReference type="PROSITE" id="PS50011"/>
    </source>
</evidence>
<name>A0ABQ5S6V8_9CHLO</name>
<proteinExistence type="predicted"/>
<accession>A0ABQ5S6V8</accession>
<feature type="compositionally biased region" description="Polar residues" evidence="1">
    <location>
        <begin position="1222"/>
        <end position="1242"/>
    </location>
</feature>
<dbReference type="InterPro" id="IPR008271">
    <property type="entry name" value="Ser/Thr_kinase_AS"/>
</dbReference>
<feature type="compositionally biased region" description="Gly residues" evidence="1">
    <location>
        <begin position="204"/>
        <end position="213"/>
    </location>
</feature>
<feature type="compositionally biased region" description="Polar residues" evidence="1">
    <location>
        <begin position="945"/>
        <end position="955"/>
    </location>
</feature>
<evidence type="ECO:0000313" key="4">
    <source>
        <dbReference type="Proteomes" id="UP001165090"/>
    </source>
</evidence>
<dbReference type="InterPro" id="IPR011009">
    <property type="entry name" value="Kinase-like_dom_sf"/>
</dbReference>
<dbReference type="PANTHER" id="PTHR44329">
    <property type="entry name" value="SERINE/THREONINE-PROTEIN KINASE TNNI3K-RELATED"/>
    <property type="match status" value="1"/>
</dbReference>
<feature type="region of interest" description="Disordered" evidence="1">
    <location>
        <begin position="2073"/>
        <end position="2116"/>
    </location>
</feature>
<dbReference type="Pfam" id="PF07714">
    <property type="entry name" value="PK_Tyr_Ser-Thr"/>
    <property type="match status" value="1"/>
</dbReference>
<reference evidence="3 4" key="1">
    <citation type="journal article" date="2023" name="IScience">
        <title>Expanded male sex-determining region conserved during the evolution of homothallism in the green alga Volvox.</title>
        <authorList>
            <person name="Yamamoto K."/>
            <person name="Matsuzaki R."/>
            <person name="Mahakham W."/>
            <person name="Heman W."/>
            <person name="Sekimoto H."/>
            <person name="Kawachi M."/>
            <person name="Minakuchi Y."/>
            <person name="Toyoda A."/>
            <person name="Nozaki H."/>
        </authorList>
    </citation>
    <scope>NUCLEOTIDE SEQUENCE [LARGE SCALE GENOMIC DNA]</scope>
    <source>
        <strain evidence="3 4">NIES-4468</strain>
    </source>
</reference>
<feature type="compositionally biased region" description="Low complexity" evidence="1">
    <location>
        <begin position="78"/>
        <end position="98"/>
    </location>
</feature>
<feature type="region of interest" description="Disordered" evidence="1">
    <location>
        <begin position="157"/>
        <end position="242"/>
    </location>
</feature>
<keyword evidence="4" id="KW-1185">Reference proteome</keyword>
<feature type="region of interest" description="Disordered" evidence="1">
    <location>
        <begin position="562"/>
        <end position="602"/>
    </location>
</feature>
<feature type="compositionally biased region" description="Low complexity" evidence="1">
    <location>
        <begin position="177"/>
        <end position="193"/>
    </location>
</feature>
<dbReference type="SUPFAM" id="SSF56112">
    <property type="entry name" value="Protein kinase-like (PK-like)"/>
    <property type="match status" value="1"/>
</dbReference>
<feature type="domain" description="Protein kinase" evidence="2">
    <location>
        <begin position="1201"/>
        <end position="1513"/>
    </location>
</feature>
<protein>
    <recommendedName>
        <fullName evidence="2">Protein kinase domain-containing protein</fullName>
    </recommendedName>
</protein>
<dbReference type="PROSITE" id="PS50011">
    <property type="entry name" value="PROTEIN_KINASE_DOM"/>
    <property type="match status" value="1"/>
</dbReference>
<dbReference type="EMBL" id="BSDZ01000024">
    <property type="protein sequence ID" value="GLI65519.1"/>
    <property type="molecule type" value="Genomic_DNA"/>
</dbReference>
<feature type="compositionally biased region" description="Low complexity" evidence="1">
    <location>
        <begin position="1250"/>
        <end position="1259"/>
    </location>
</feature>
<comment type="caution">
    <text evidence="3">The sequence shown here is derived from an EMBL/GenBank/DDBJ whole genome shotgun (WGS) entry which is preliminary data.</text>
</comment>
<feature type="region of interest" description="Disordered" evidence="1">
    <location>
        <begin position="934"/>
        <end position="973"/>
    </location>
</feature>
<feature type="compositionally biased region" description="Low complexity" evidence="1">
    <location>
        <begin position="1710"/>
        <end position="1729"/>
    </location>
</feature>
<feature type="compositionally biased region" description="Pro residues" evidence="1">
    <location>
        <begin position="705"/>
        <end position="714"/>
    </location>
</feature>
<dbReference type="InterPro" id="IPR000719">
    <property type="entry name" value="Prot_kinase_dom"/>
</dbReference>
<feature type="compositionally biased region" description="Low complexity" evidence="1">
    <location>
        <begin position="960"/>
        <end position="971"/>
    </location>
</feature>
<feature type="region of interest" description="Disordered" evidence="1">
    <location>
        <begin position="687"/>
        <end position="714"/>
    </location>
</feature>
<sequence length="2116" mass="215154">MLPVDGTAASELPYEQPYAVSGDGHPKRVFQELPPVSSAVPFAVFDGSSSCRGFATSTFDQQEPIPPSASPGLPSHLSRSSAARAAASSRWSRRGSGAVMQLNPNGISRGSNPRLVQHLGRWLCGWACWGCSSAGNDGGDGDGGCIRRAGPRGRRLCRGLLSQPNARPRSKSESGRSCRSSPAAAARRPVSSVTGRLESANSGAGSGGGGGDSQLGSLPSLRTQRTQDSLPDSPKNVVVDKDTATDAATAAIIMEKTMPPLTPPPARWLKPPASAATTVSAPQVACSNGASSGAYVSTGQLPSVSLPSPLIAAGMSNPGTLAAAPAAGSCASSIASYASGMTTTSRPSHWGLLAGVLSAGLRSFSQLTNIMEPETGNLSREVVYDLTSRASQLDAVRAAGQVSDMSLVGSGSMGLVYRGRISEGGVVGGGGGRTVCVKHLVTRGADGMAAPATEGLLSRALAHPNVIRTLSWYVTRVAPENFLDFPEALAAMAHREKYRKERLLAKHGCRRCGTKVGKRRRSGDGGGGSVGGVGLCHFPAPAAASGSKTQSSLSAIPPPMFRGLMDNEEGRNGDSGGNDGGFSAVKAGSSQAARNQGDGSATAAVGGLKVSLRIAPSMCAANILDMVRASDRAGDGVDRTARASPGGIPVTRIAFGHHRSFTGSIAGAATRMGTQQRKAATVAVVLRPSGTPPDGRFMKASTPTPALPPPASPLPPPPLLSARGLALQQPRQVLPERGPSQNTDFEFSRSAPWAEDFYRSSDMTTYSILQQAATCDAAATAAATAAVGAGTVGLSLRRSDSTTAFLFSRDSVSSHLFTPSPNSSNHTPETGSLLYDANRGTLYGAGGTAATPAGTAGDNNLILSSTVAPMSSSLHPVSSQPGSGGGYGGGGGISWCRGRGMLTHTASRLHFSTTPITQLSIPEHRQAVGLMEDASLCGSTGGGTQANDAASSGQPDSRRLLLTSSGSSSSGEAMGYGNLPSIGGGGRPLCVAALLPPPPAAPTIAAAAAVAESSMCSTGMTAAGGAFTGGGGSGTGHSQGKNVDSGSILGAFFMRSQRNLKQRSLLLSEQGHRGRKDTNSGRARTGLLAAALAASNLHSPGHSSGMSRCQTPCTAIGSVTNIFARPAAARSLPPPAPPPLLLLDLAAGPPTGDAPQMHSGGVDGGGVSPSRISSVVLTRSAATDSSVKHPSGTSKFSTLTQMLTAGAGSGGLGATAGTSSADNLTTPSGNGSGSKQVASGSTPDGVVHTGSGSSSSDSGMVMEAAAATLHPPSQRLLPVVAGEGSAAQQEALEQGWRTLQQIMQRLNAKPGDFLTRIVMEDADQGSLLEALRRGRFGVEGERLPALLLTALDVARGMAFLHGHNVIHGDLKPSNVLLCSDPRDPRGFIAKVSDFGLARVLMNRDHDFLLNRETFPAGTVRYLAPEAVSGVSFKASDVWSFAVMLWQLVTGVSAPWPGLRSVQIIMGVMQDELRLQVPPWIYPPLGRLIESCLSYDHKSRPTFNEIVEKLQAMLQDISEHQELPPCAHAASAAVKDSSFPAAVTAPQAIPMPAVEPATAGPSRLPTTVLPWSGDPIFHASSEPWDRPGPVAVPEITDTAFPRSVTGMRESYLDSRVAAATAAPAAFHPATATGGDLEALGLAHAIVPMLSQGSLAPAVASPANIAAMATVAAVSSLPVMQQRQTCRDNSEVTDVNDEAIYIATPDSRSESRTGIGSESGSRSRFGSEISSATLEERKGRRVPGTPTHGSTCAGSHAASTAAGSGRTIANGAVAGSLNTVHCSYVATSTTLTAAASSNALTQMSSSWAQTATTTTLGGAVLDCDTRATLVASAWHSSALHANISNPLVGIGLAGSVGSSGLHPLSRTAGMAVGCSSAGTGSNAGAHALALERQYSQEAYGRLPTFMGAVLPDDQCNNSSIPARGGGAPGHHPAHMPMFTTPAAAGGALRVGGGLVHHAGGFTFGGGSGIVGEINHPFLPPVHEEQLLTSSSGLPTVVTHGSGFSSGVTQLSFGAGANTGTNAAGDRRGPAVSSELGSAAYGGTEASLPRMLQAGLIVLGTREPVDGRSAAVLYPGSMRGPGPIAMSGEREEWQRQRGSQASLDSLPLEASPYSAGRSD</sequence>
<feature type="region of interest" description="Disordered" evidence="1">
    <location>
        <begin position="1147"/>
        <end position="1170"/>
    </location>
</feature>